<dbReference type="InterPro" id="IPR011701">
    <property type="entry name" value="MFS"/>
</dbReference>
<feature type="transmembrane region" description="Helical" evidence="1">
    <location>
        <begin position="351"/>
        <end position="373"/>
    </location>
</feature>
<accession>A0ABY3V0B1</accession>
<dbReference type="SMART" id="SM00100">
    <property type="entry name" value="cNMP"/>
    <property type="match status" value="2"/>
</dbReference>
<dbReference type="PANTHER" id="PTHR23011">
    <property type="entry name" value="CYCLIC NUCLEOTIDE-BINDING DOMAIN CONTAINING PROTEIN"/>
    <property type="match status" value="1"/>
</dbReference>
<dbReference type="Proteomes" id="UP001055171">
    <property type="component" value="Chromosome"/>
</dbReference>
<dbReference type="Gene3D" id="1.20.1250.20">
    <property type="entry name" value="MFS general substrate transporter like domains"/>
    <property type="match status" value="1"/>
</dbReference>
<dbReference type="CDD" id="cd00038">
    <property type="entry name" value="CAP_ED"/>
    <property type="match status" value="2"/>
</dbReference>
<dbReference type="PROSITE" id="PS50042">
    <property type="entry name" value="CNMP_BINDING_3"/>
    <property type="match status" value="2"/>
</dbReference>
<feature type="transmembrane region" description="Helical" evidence="1">
    <location>
        <begin position="270"/>
        <end position="289"/>
    </location>
</feature>
<dbReference type="PANTHER" id="PTHR23011:SF28">
    <property type="entry name" value="CYCLIC NUCLEOTIDE-BINDING DOMAIN CONTAINING PROTEIN"/>
    <property type="match status" value="1"/>
</dbReference>
<organism evidence="3 4">
    <name type="scientific">Mycobacterium lentiflavum</name>
    <dbReference type="NCBI Taxonomy" id="141349"/>
    <lineage>
        <taxon>Bacteria</taxon>
        <taxon>Bacillati</taxon>
        <taxon>Actinomycetota</taxon>
        <taxon>Actinomycetes</taxon>
        <taxon>Mycobacteriales</taxon>
        <taxon>Mycobacteriaceae</taxon>
        <taxon>Mycobacterium</taxon>
        <taxon>Mycobacterium simiae complex</taxon>
    </lineage>
</organism>
<protein>
    <submittedName>
        <fullName evidence="3">Cyclic nucleotide-binding domain-containing protein</fullName>
    </submittedName>
</protein>
<feature type="transmembrane region" description="Helical" evidence="1">
    <location>
        <begin position="230"/>
        <end position="250"/>
    </location>
</feature>
<evidence type="ECO:0000259" key="2">
    <source>
        <dbReference type="PROSITE" id="PS50042"/>
    </source>
</evidence>
<feature type="transmembrane region" description="Helical" evidence="1">
    <location>
        <begin position="321"/>
        <end position="339"/>
    </location>
</feature>
<dbReference type="InterPro" id="IPR018488">
    <property type="entry name" value="cNMP-bd_CS"/>
</dbReference>
<feature type="transmembrane region" description="Helical" evidence="1">
    <location>
        <begin position="49"/>
        <end position="66"/>
    </location>
</feature>
<feature type="domain" description="Cyclic nucleotide-binding" evidence="2">
    <location>
        <begin position="427"/>
        <end position="525"/>
    </location>
</feature>
<feature type="transmembrane region" description="Helical" evidence="1">
    <location>
        <begin position="167"/>
        <end position="191"/>
    </location>
</feature>
<dbReference type="Pfam" id="PF07690">
    <property type="entry name" value="MFS_1"/>
    <property type="match status" value="1"/>
</dbReference>
<sequence length="676" mass="68715">MAFAASRRLARNRQLCTLMAAWTAFYIGAFSHFVLVVTFLFAAGGATTVGLATVLVTLPAGLLGPLTSPLAASARPELHLAFGIGSRCVAMAATIATVLSHGSVDVVLVLVTAESLLSAGVRPLHGALVVRLSNTAGEAAAGNALTSSLVSAAALAGPALAGTALDVVGIGWAFALPAIAFAVAMAAALLIRVPRADGDSSRSSGGSKAPRGSQLKLLGAGFRGIFASRAAAAATMLFAVNVIVLGVWYVGAAPVAAYRLHLGEAGVATIMAFYGGGGLVGALATLSIVTWRRLAGVLGAGLLGMAAVFVGLGAIGSPPVGLALSAVLGATGAVIYAIAPTLVQRGVSREAMVPAVATLQSLYLVGEAVGAVVTPVLLGSLGVAATFGIVGGVTGLITLLAWPQLRGADKLSDEDAAKLALIRAAPMLQPLPALALEQLARAATRVALPAGCEVFRQGDRGDRFYVIAAGVAEVAVDGRRVATLGPGGSFGEIALLHKVPRSSTVTAREDLDLVAIDGEEFLAALSTDSVSVGRVGRIVRARMDTPPVAERLVEVNRDRTLSSGAARELLSSQPPMAAIEAAALGELADTARVFEAGDGALITREGDYGDTYYVIVDGAAKVFESDTEIRELRPGDGFGELAILRDVPRTATVRAHGDTTLLAVDRDAFQRARQAH</sequence>
<feature type="transmembrane region" description="Helical" evidence="1">
    <location>
        <begin position="296"/>
        <end position="315"/>
    </location>
</feature>
<dbReference type="InterPro" id="IPR036259">
    <property type="entry name" value="MFS_trans_sf"/>
</dbReference>
<feature type="transmembrane region" description="Helical" evidence="1">
    <location>
        <begin position="21"/>
        <end position="43"/>
    </location>
</feature>
<keyword evidence="1" id="KW-0472">Membrane</keyword>
<dbReference type="InterPro" id="IPR014710">
    <property type="entry name" value="RmlC-like_jellyroll"/>
</dbReference>
<dbReference type="InterPro" id="IPR000595">
    <property type="entry name" value="cNMP-bd_dom"/>
</dbReference>
<keyword evidence="1" id="KW-0812">Transmembrane</keyword>
<keyword evidence="1" id="KW-1133">Transmembrane helix</keyword>
<dbReference type="PROSITE" id="PS00889">
    <property type="entry name" value="CNMP_BINDING_2"/>
    <property type="match status" value="1"/>
</dbReference>
<dbReference type="Gene3D" id="2.60.120.10">
    <property type="entry name" value="Jelly Rolls"/>
    <property type="match status" value="2"/>
</dbReference>
<keyword evidence="4" id="KW-1185">Reference proteome</keyword>
<evidence type="ECO:0000256" key="1">
    <source>
        <dbReference type="SAM" id="Phobius"/>
    </source>
</evidence>
<gene>
    <name evidence="3" type="ORF">MJO58_02765</name>
</gene>
<dbReference type="SUPFAM" id="SSF103473">
    <property type="entry name" value="MFS general substrate transporter"/>
    <property type="match status" value="1"/>
</dbReference>
<dbReference type="SUPFAM" id="SSF51206">
    <property type="entry name" value="cAMP-binding domain-like"/>
    <property type="match status" value="2"/>
</dbReference>
<evidence type="ECO:0000313" key="4">
    <source>
        <dbReference type="Proteomes" id="UP001055171"/>
    </source>
</evidence>
<reference evidence="3" key="1">
    <citation type="submission" date="2022-08" db="EMBL/GenBank/DDBJ databases">
        <title>Complete genome sequence of 14 non-tuberculosis mycobacteria type-strains.</title>
        <authorList>
            <person name="Igarashi Y."/>
            <person name="Osugi A."/>
            <person name="Mitarai S."/>
        </authorList>
    </citation>
    <scope>NUCLEOTIDE SEQUENCE</scope>
    <source>
        <strain evidence="3">ATCC 51985</strain>
    </source>
</reference>
<dbReference type="EMBL" id="CP092423">
    <property type="protein sequence ID" value="ULP42949.1"/>
    <property type="molecule type" value="Genomic_DNA"/>
</dbReference>
<dbReference type="InterPro" id="IPR018490">
    <property type="entry name" value="cNMP-bd_dom_sf"/>
</dbReference>
<proteinExistence type="predicted"/>
<feature type="transmembrane region" description="Helical" evidence="1">
    <location>
        <begin position="78"/>
        <end position="100"/>
    </location>
</feature>
<dbReference type="Pfam" id="PF00027">
    <property type="entry name" value="cNMP_binding"/>
    <property type="match status" value="2"/>
</dbReference>
<dbReference type="RefSeq" id="WP_239721947.1">
    <property type="nucleotide sequence ID" value="NZ_CP092423.2"/>
</dbReference>
<feature type="domain" description="Cyclic nucleotide-binding" evidence="2">
    <location>
        <begin position="575"/>
        <end position="676"/>
    </location>
</feature>
<dbReference type="PRINTS" id="PR00103">
    <property type="entry name" value="CAMPKINASE"/>
</dbReference>
<feature type="transmembrane region" description="Helical" evidence="1">
    <location>
        <begin position="379"/>
        <end position="402"/>
    </location>
</feature>
<evidence type="ECO:0000313" key="3">
    <source>
        <dbReference type="EMBL" id="ULP42949.1"/>
    </source>
</evidence>
<name>A0ABY3V0B1_MYCLN</name>